<dbReference type="Pfam" id="PF01535">
    <property type="entry name" value="PPR"/>
    <property type="match status" value="3"/>
</dbReference>
<dbReference type="AlphaFoldDB" id="A0A8T2QKF0"/>
<sequence>MRVAGCHGYGSNQEMQKRIKLNAFTGNFATQEVYPSSGICNQIPLERAPLEITLTSSDRRVAALTNYMYPETQGTLGRITGSFDPCEMPHPEQYWSSLITYMVNHGQFNHALNLYKTNMKTFQSLCDGYTFVALLKACAQLKDVGTGSELHANISGTRLLESDIFVGNALIDMYSKCGLMNKAQEVFDSLPARDVISWTSLIAGYSKHNFAEKAMECYDQMQLTGIIPNAITYVCILKACGTSGDLDMGFEIHSEICRNGLLEKNLFLGSALIDMYAKCAISSRAEEIFNRFTARDTILWNTLIAGYADNDEGYKALHCYEMMQFDGFNPDIVTFISILKACAATGAIHKGQELHIKIAQSGLLKKEIEIENALIDMYAKCGSLNKAHKVFQGLPLRDEISWNTMIAGYTNHEDYEEAMSCVEQMQVEGFSSTDVTLVSLLDACSNIEDVKRGKKLHAEIIHRNLLKDNSAIGSAVIDMYAKCGLVDKAKEVFDKLSARNVILWTTLIAGYVQQEFAKDALDCLEKMVLEGISPNNVTYACSLKACTILGATCKGGELHAQAARSSLFKQDTTLQRTLVEMYAKSGLLSKAHEVFNTLSARDLSSWNTLMAGYAHLGDSANVLQIFEKLKRDGLQPDLSSFSHLLSVCSITGMLHSAHMFLHSMDDDYSMTPTIEHYTAIIDLYGRLGYVDMARFLVKQLPFDPDNAVWHTLLDACHRWGDLG</sequence>
<dbReference type="EMBL" id="CM035439">
    <property type="protein sequence ID" value="KAH7284537.1"/>
    <property type="molecule type" value="Genomic_DNA"/>
</dbReference>
<dbReference type="FunFam" id="1.25.40.10:FF:000073">
    <property type="entry name" value="Pentatricopeptide repeat-containing protein chloroplastic"/>
    <property type="match status" value="1"/>
</dbReference>
<evidence type="ECO:0000256" key="1">
    <source>
        <dbReference type="ARBA" id="ARBA00022737"/>
    </source>
</evidence>
<evidence type="ECO:0000256" key="2">
    <source>
        <dbReference type="PROSITE-ProRule" id="PRU00708"/>
    </source>
</evidence>
<gene>
    <name evidence="3" type="ORF">KP509_34G058900</name>
</gene>
<dbReference type="Gene3D" id="1.25.40.10">
    <property type="entry name" value="Tetratricopeptide repeat domain"/>
    <property type="match status" value="5"/>
</dbReference>
<dbReference type="InterPro" id="IPR011990">
    <property type="entry name" value="TPR-like_helical_dom_sf"/>
</dbReference>
<feature type="repeat" description="PPR" evidence="2">
    <location>
        <begin position="398"/>
        <end position="432"/>
    </location>
</feature>
<accession>A0A8T2QKF0</accession>
<comment type="caution">
    <text evidence="3">The sequence shown here is derived from an EMBL/GenBank/DDBJ whole genome shotgun (WGS) entry which is preliminary data.</text>
</comment>
<feature type="repeat" description="PPR" evidence="2">
    <location>
        <begin position="296"/>
        <end position="330"/>
    </location>
</feature>
<protein>
    <recommendedName>
        <fullName evidence="5">Pentatricopeptide repeat-containing protein</fullName>
    </recommendedName>
</protein>
<evidence type="ECO:0000313" key="4">
    <source>
        <dbReference type="Proteomes" id="UP000825935"/>
    </source>
</evidence>
<dbReference type="GO" id="GO:0009451">
    <property type="term" value="P:RNA modification"/>
    <property type="evidence" value="ECO:0007669"/>
    <property type="project" value="InterPro"/>
</dbReference>
<organism evidence="3 4">
    <name type="scientific">Ceratopteris richardii</name>
    <name type="common">Triangle waterfern</name>
    <dbReference type="NCBI Taxonomy" id="49495"/>
    <lineage>
        <taxon>Eukaryota</taxon>
        <taxon>Viridiplantae</taxon>
        <taxon>Streptophyta</taxon>
        <taxon>Embryophyta</taxon>
        <taxon>Tracheophyta</taxon>
        <taxon>Polypodiopsida</taxon>
        <taxon>Polypodiidae</taxon>
        <taxon>Polypodiales</taxon>
        <taxon>Pteridineae</taxon>
        <taxon>Pteridaceae</taxon>
        <taxon>Parkerioideae</taxon>
        <taxon>Ceratopteris</taxon>
    </lineage>
</organism>
<dbReference type="FunFam" id="1.25.40.10:FF:000031">
    <property type="entry name" value="Pentatricopeptide repeat-containing protein mitochondrial"/>
    <property type="match status" value="1"/>
</dbReference>
<evidence type="ECO:0008006" key="5">
    <source>
        <dbReference type="Google" id="ProtNLM"/>
    </source>
</evidence>
<name>A0A8T2QKF0_CERRI</name>
<dbReference type="PROSITE" id="PS51375">
    <property type="entry name" value="PPR"/>
    <property type="match status" value="6"/>
</dbReference>
<dbReference type="SUPFAM" id="SSF48452">
    <property type="entry name" value="TPR-like"/>
    <property type="match status" value="1"/>
</dbReference>
<feature type="repeat" description="PPR" evidence="2">
    <location>
        <begin position="602"/>
        <end position="636"/>
    </location>
</feature>
<keyword evidence="4" id="KW-1185">Reference proteome</keyword>
<dbReference type="GO" id="GO:0048731">
    <property type="term" value="P:system development"/>
    <property type="evidence" value="ECO:0007669"/>
    <property type="project" value="UniProtKB-ARBA"/>
</dbReference>
<keyword evidence="1" id="KW-0677">Repeat</keyword>
<dbReference type="InterPro" id="IPR046960">
    <property type="entry name" value="PPR_At4g14850-like_plant"/>
</dbReference>
<feature type="repeat" description="PPR" evidence="2">
    <location>
        <begin position="194"/>
        <end position="228"/>
    </location>
</feature>
<dbReference type="FunFam" id="1.25.40.10:FF:000158">
    <property type="entry name" value="pentatricopeptide repeat-containing protein At2g33680"/>
    <property type="match status" value="1"/>
</dbReference>
<dbReference type="OrthoDB" id="731210at2759"/>
<dbReference type="NCBIfam" id="TIGR00756">
    <property type="entry name" value="PPR"/>
    <property type="match status" value="6"/>
</dbReference>
<feature type="repeat" description="PPR" evidence="2">
    <location>
        <begin position="500"/>
        <end position="534"/>
    </location>
</feature>
<dbReference type="Pfam" id="PF13041">
    <property type="entry name" value="PPR_2"/>
    <property type="match status" value="4"/>
</dbReference>
<proteinExistence type="predicted"/>
<dbReference type="Proteomes" id="UP000825935">
    <property type="component" value="Chromosome 34"/>
</dbReference>
<dbReference type="Pfam" id="PF13812">
    <property type="entry name" value="PPR_3"/>
    <property type="match status" value="1"/>
</dbReference>
<dbReference type="FunFam" id="1.25.40.10:FF:000344">
    <property type="entry name" value="Pentatricopeptide repeat-containing protein"/>
    <property type="match status" value="1"/>
</dbReference>
<dbReference type="InterPro" id="IPR002885">
    <property type="entry name" value="PPR_rpt"/>
</dbReference>
<feature type="repeat" description="PPR" evidence="2">
    <location>
        <begin position="229"/>
        <end position="263"/>
    </location>
</feature>
<evidence type="ECO:0000313" key="3">
    <source>
        <dbReference type="EMBL" id="KAH7284537.1"/>
    </source>
</evidence>
<dbReference type="PANTHER" id="PTHR47926:SF382">
    <property type="entry name" value="PENTACOTRIPEPTIDE-REPEAT REGION OF PRORP DOMAIN-CONTAINING PROTEIN"/>
    <property type="match status" value="1"/>
</dbReference>
<dbReference type="GO" id="GO:0003723">
    <property type="term" value="F:RNA binding"/>
    <property type="evidence" value="ECO:0007669"/>
    <property type="project" value="InterPro"/>
</dbReference>
<dbReference type="PANTHER" id="PTHR47926">
    <property type="entry name" value="PENTATRICOPEPTIDE REPEAT-CONTAINING PROTEIN"/>
    <property type="match status" value="1"/>
</dbReference>
<reference evidence="3" key="1">
    <citation type="submission" date="2021-08" db="EMBL/GenBank/DDBJ databases">
        <title>WGS assembly of Ceratopteris richardii.</title>
        <authorList>
            <person name="Marchant D.B."/>
            <person name="Chen G."/>
            <person name="Jenkins J."/>
            <person name="Shu S."/>
            <person name="Leebens-Mack J."/>
            <person name="Grimwood J."/>
            <person name="Schmutz J."/>
            <person name="Soltis P."/>
            <person name="Soltis D."/>
            <person name="Chen Z.-H."/>
        </authorList>
    </citation>
    <scope>NUCLEOTIDE SEQUENCE</scope>
    <source>
        <strain evidence="3">Whitten #5841</strain>
        <tissue evidence="3">Leaf</tissue>
    </source>
</reference>
<dbReference type="FunFam" id="1.25.40.10:FF:000285">
    <property type="entry name" value="Pentatricopeptide repeat-containing protein, chloroplastic"/>
    <property type="match status" value="1"/>
</dbReference>